<dbReference type="EMBL" id="VLLL01000006">
    <property type="protein sequence ID" value="TWJ12529.1"/>
    <property type="molecule type" value="Genomic_DNA"/>
</dbReference>
<sequence length="388" mass="42277">MPESQTAHGDSIGRAETAETAAPTTPSPDTTNTAARPEPPRVVARPVGDPVEFHALTHNAGNQATGGIWRVTGTTGTAVLKIATPGDATGTGGGWAPGRDPRHWNYWAREALAYRTGFTARYLADSPLRAPRLLAEAERDDGSVELWLEDVSGRPATDWDAERLGRFARDLGTVQARWTDPADHPEWTSVGWLRAYAGRWGVTREPDWDDDRVTAVWPEDVVRGVAELWHRRHRLFDLAEALPSTLCHLDVWPMNLIGRGDDTVMLDWSFVGRGAVGEDIGNLIPDTVADGLMDADLLPDFAEAATDGYIAGLRDGGFPGDTDAVRRAVAICGAAKYCWLAPRMVERLLSGGRVGSSHYGTYTDGAAVMRGRLTMMRLLTDWTRLALE</sequence>
<evidence type="ECO:0000313" key="3">
    <source>
        <dbReference type="Proteomes" id="UP000321617"/>
    </source>
</evidence>
<dbReference type="Gene3D" id="3.90.1200.10">
    <property type="match status" value="1"/>
</dbReference>
<feature type="compositionally biased region" description="Low complexity" evidence="1">
    <location>
        <begin position="18"/>
        <end position="45"/>
    </location>
</feature>
<protein>
    <recommendedName>
        <fullName evidence="4">Aminoglycoside phosphotransferase</fullName>
    </recommendedName>
</protein>
<evidence type="ECO:0008006" key="4">
    <source>
        <dbReference type="Google" id="ProtNLM"/>
    </source>
</evidence>
<evidence type="ECO:0000256" key="1">
    <source>
        <dbReference type="SAM" id="MobiDB-lite"/>
    </source>
</evidence>
<proteinExistence type="predicted"/>
<organism evidence="2 3">
    <name type="scientific">Stackebrandtia albiflava</name>
    <dbReference type="NCBI Taxonomy" id="406432"/>
    <lineage>
        <taxon>Bacteria</taxon>
        <taxon>Bacillati</taxon>
        <taxon>Actinomycetota</taxon>
        <taxon>Actinomycetes</taxon>
        <taxon>Glycomycetales</taxon>
        <taxon>Glycomycetaceae</taxon>
        <taxon>Stackebrandtia</taxon>
    </lineage>
</organism>
<evidence type="ECO:0000313" key="2">
    <source>
        <dbReference type="EMBL" id="TWJ12529.1"/>
    </source>
</evidence>
<dbReference type="AlphaFoldDB" id="A0A562V3P9"/>
<comment type="caution">
    <text evidence="2">The sequence shown here is derived from an EMBL/GenBank/DDBJ whole genome shotgun (WGS) entry which is preliminary data.</text>
</comment>
<dbReference type="OrthoDB" id="3816435at2"/>
<dbReference type="SUPFAM" id="SSF56112">
    <property type="entry name" value="Protein kinase-like (PK-like)"/>
    <property type="match status" value="1"/>
</dbReference>
<reference evidence="2 3" key="1">
    <citation type="journal article" date="2013" name="Stand. Genomic Sci.">
        <title>Genomic Encyclopedia of Type Strains, Phase I: The one thousand microbial genomes (KMG-I) project.</title>
        <authorList>
            <person name="Kyrpides N.C."/>
            <person name="Woyke T."/>
            <person name="Eisen J.A."/>
            <person name="Garrity G."/>
            <person name="Lilburn T.G."/>
            <person name="Beck B.J."/>
            <person name="Whitman W.B."/>
            <person name="Hugenholtz P."/>
            <person name="Klenk H.P."/>
        </authorList>
    </citation>
    <scope>NUCLEOTIDE SEQUENCE [LARGE SCALE GENOMIC DNA]</scope>
    <source>
        <strain evidence="2 3">DSM 45044</strain>
    </source>
</reference>
<feature type="region of interest" description="Disordered" evidence="1">
    <location>
        <begin position="1"/>
        <end position="45"/>
    </location>
</feature>
<accession>A0A562V3P9</accession>
<keyword evidence="3" id="KW-1185">Reference proteome</keyword>
<name>A0A562V3P9_9ACTN</name>
<dbReference type="InterPro" id="IPR011009">
    <property type="entry name" value="Kinase-like_dom_sf"/>
</dbReference>
<gene>
    <name evidence="2" type="ORF">LX16_3288</name>
</gene>
<dbReference type="RefSeq" id="WP_147139730.1">
    <property type="nucleotide sequence ID" value="NZ_BAABIJ010000002.1"/>
</dbReference>
<dbReference type="Proteomes" id="UP000321617">
    <property type="component" value="Unassembled WGS sequence"/>
</dbReference>